<dbReference type="AlphaFoldDB" id="A0A7W7M9G3"/>
<dbReference type="EMBL" id="JACHNB010000001">
    <property type="protein sequence ID" value="MBB4741978.1"/>
    <property type="molecule type" value="Genomic_DNA"/>
</dbReference>
<accession>A0A7W7M9G3</accession>
<evidence type="ECO:0000313" key="2">
    <source>
        <dbReference type="Proteomes" id="UP000546162"/>
    </source>
</evidence>
<reference evidence="1 2" key="1">
    <citation type="submission" date="2020-08" db="EMBL/GenBank/DDBJ databases">
        <title>Sequencing the genomes of 1000 actinobacteria strains.</title>
        <authorList>
            <person name="Klenk H.-P."/>
        </authorList>
    </citation>
    <scope>NUCLEOTIDE SEQUENCE [LARGE SCALE GENOMIC DNA]</scope>
    <source>
        <strain evidence="1 2">DSM 45809</strain>
    </source>
</reference>
<evidence type="ECO:0000313" key="1">
    <source>
        <dbReference type="EMBL" id="MBB4741978.1"/>
    </source>
</evidence>
<sequence>MPSSTKAARRQVTVAFTPDFRGDPDNAEKALIDQIICA</sequence>
<keyword evidence="2" id="KW-1185">Reference proteome</keyword>
<gene>
    <name evidence="1" type="ORF">BJY16_005437</name>
</gene>
<dbReference type="Proteomes" id="UP000546162">
    <property type="component" value="Unassembled WGS sequence"/>
</dbReference>
<protein>
    <submittedName>
        <fullName evidence="1">Uncharacterized protein</fullName>
    </submittedName>
</protein>
<proteinExistence type="predicted"/>
<comment type="caution">
    <text evidence="1">The sequence shown here is derived from an EMBL/GenBank/DDBJ whole genome shotgun (WGS) entry which is preliminary data.</text>
</comment>
<organism evidence="1 2">
    <name type="scientific">Actinoplanes octamycinicus</name>
    <dbReference type="NCBI Taxonomy" id="135948"/>
    <lineage>
        <taxon>Bacteria</taxon>
        <taxon>Bacillati</taxon>
        <taxon>Actinomycetota</taxon>
        <taxon>Actinomycetes</taxon>
        <taxon>Micromonosporales</taxon>
        <taxon>Micromonosporaceae</taxon>
        <taxon>Actinoplanes</taxon>
    </lineage>
</organism>
<name>A0A7W7M9G3_9ACTN</name>